<name>A0A835I8J6_9MAGN</name>
<dbReference type="PANTHER" id="PTHR10772">
    <property type="entry name" value="10 KDA HEAT SHOCK PROTEIN"/>
    <property type="match status" value="1"/>
</dbReference>
<dbReference type="InterPro" id="IPR020818">
    <property type="entry name" value="Chaperonin_GroES"/>
</dbReference>
<comment type="caution">
    <text evidence="7">The sequence shown here is derived from an EMBL/GenBank/DDBJ whole genome shotgun (WGS) entry which is preliminary data.</text>
</comment>
<dbReference type="Pfam" id="PF00166">
    <property type="entry name" value="Cpn10"/>
    <property type="match status" value="1"/>
</dbReference>
<evidence type="ECO:0000313" key="8">
    <source>
        <dbReference type="Proteomes" id="UP000631114"/>
    </source>
</evidence>
<proteinExistence type="inferred from homology"/>
<evidence type="ECO:0000256" key="2">
    <source>
        <dbReference type="ARBA" id="ARBA00023186"/>
    </source>
</evidence>
<dbReference type="GO" id="GO:0005739">
    <property type="term" value="C:mitochondrion"/>
    <property type="evidence" value="ECO:0007669"/>
    <property type="project" value="TreeGrafter"/>
</dbReference>
<evidence type="ECO:0000256" key="3">
    <source>
        <dbReference type="ARBA" id="ARBA00031971"/>
    </source>
</evidence>
<comment type="similarity">
    <text evidence="1 6">Belongs to the GroES chaperonin family.</text>
</comment>
<dbReference type="GO" id="GO:0009507">
    <property type="term" value="C:chloroplast"/>
    <property type="evidence" value="ECO:0007669"/>
    <property type="project" value="TreeGrafter"/>
</dbReference>
<dbReference type="Proteomes" id="UP000631114">
    <property type="component" value="Unassembled WGS sequence"/>
</dbReference>
<evidence type="ECO:0000256" key="1">
    <source>
        <dbReference type="ARBA" id="ARBA00006975"/>
    </source>
</evidence>
<gene>
    <name evidence="7" type="ORF">IFM89_008394</name>
</gene>
<keyword evidence="8" id="KW-1185">Reference proteome</keyword>
<dbReference type="CDD" id="cd00320">
    <property type="entry name" value="cpn10"/>
    <property type="match status" value="1"/>
</dbReference>
<dbReference type="OrthoDB" id="184876at2759"/>
<dbReference type="GO" id="GO:0005524">
    <property type="term" value="F:ATP binding"/>
    <property type="evidence" value="ECO:0007669"/>
    <property type="project" value="InterPro"/>
</dbReference>
<dbReference type="InterPro" id="IPR037124">
    <property type="entry name" value="Chaperonin_GroES_sf"/>
</dbReference>
<keyword evidence="2 6" id="KW-0143">Chaperone</keyword>
<dbReference type="PANTHER" id="PTHR10772:SF40">
    <property type="entry name" value="(RAPE) HYPOTHETICAL PROTEIN"/>
    <property type="match status" value="1"/>
</dbReference>
<dbReference type="PRINTS" id="PR00297">
    <property type="entry name" value="CHAPERONIN10"/>
</dbReference>
<dbReference type="AlphaFoldDB" id="A0A835I8J6"/>
<evidence type="ECO:0000256" key="5">
    <source>
        <dbReference type="ARBA" id="ARBA00079398"/>
    </source>
</evidence>
<dbReference type="FunFam" id="2.30.33.40:FF:000001">
    <property type="entry name" value="10 kDa chaperonin"/>
    <property type="match status" value="1"/>
</dbReference>
<dbReference type="SMART" id="SM00883">
    <property type="entry name" value="Cpn10"/>
    <property type="match status" value="1"/>
</dbReference>
<dbReference type="SUPFAM" id="SSF50129">
    <property type="entry name" value="GroES-like"/>
    <property type="match status" value="1"/>
</dbReference>
<organism evidence="7 8">
    <name type="scientific">Coptis chinensis</name>
    <dbReference type="NCBI Taxonomy" id="261450"/>
    <lineage>
        <taxon>Eukaryota</taxon>
        <taxon>Viridiplantae</taxon>
        <taxon>Streptophyta</taxon>
        <taxon>Embryophyta</taxon>
        <taxon>Tracheophyta</taxon>
        <taxon>Spermatophyta</taxon>
        <taxon>Magnoliopsida</taxon>
        <taxon>Ranunculales</taxon>
        <taxon>Ranunculaceae</taxon>
        <taxon>Coptidoideae</taxon>
        <taxon>Coptis</taxon>
    </lineage>
</organism>
<dbReference type="GO" id="GO:0046872">
    <property type="term" value="F:metal ion binding"/>
    <property type="evidence" value="ECO:0007669"/>
    <property type="project" value="TreeGrafter"/>
</dbReference>
<evidence type="ECO:0000313" key="7">
    <source>
        <dbReference type="EMBL" id="KAF9613515.1"/>
    </source>
</evidence>
<evidence type="ECO:0000256" key="6">
    <source>
        <dbReference type="RuleBase" id="RU003479"/>
    </source>
</evidence>
<dbReference type="HAMAP" id="MF_00580">
    <property type="entry name" value="CH10"/>
    <property type="match status" value="1"/>
</dbReference>
<evidence type="ECO:0000256" key="4">
    <source>
        <dbReference type="ARBA" id="ARBA00073031"/>
    </source>
</evidence>
<protein>
    <recommendedName>
        <fullName evidence="4">20 kDa chaperonin, chloroplastic</fullName>
    </recommendedName>
    <alternativeName>
        <fullName evidence="3">Chaperonin 10</fullName>
    </alternativeName>
    <alternativeName>
        <fullName evidence="5">Protein Cpn21</fullName>
    </alternativeName>
</protein>
<sequence>MHQPNPNRCMRSFHATVDAGANSDCKALGFSKAGQCKVSFVSTVNISNTNALLVGNWALLTKLLVPRIMALMEAKTSSITLEQIIKEHKTPSTHGYSSKAVMDRTITQGKVEGFVENAAEKEKAGPPIPTFQRSNLIGTTSSQNNRLISNPVTCSPAKKNHASAQPQQVTLLILVAFSAVQYTQDRVLVKIKSAEEKTVGGILLPSTARSKPKGGEVVAVGEGKTLGKNKLEITTGAQIVYSKYAGTELEFYGSTHLLLKEDDIVGILETDEVK</sequence>
<dbReference type="GO" id="GO:0051087">
    <property type="term" value="F:protein-folding chaperone binding"/>
    <property type="evidence" value="ECO:0007669"/>
    <property type="project" value="TreeGrafter"/>
</dbReference>
<dbReference type="GO" id="GO:0051082">
    <property type="term" value="F:unfolded protein binding"/>
    <property type="evidence" value="ECO:0007669"/>
    <property type="project" value="TreeGrafter"/>
</dbReference>
<dbReference type="Gene3D" id="2.30.33.40">
    <property type="entry name" value="GroES chaperonin"/>
    <property type="match status" value="1"/>
</dbReference>
<reference evidence="7 8" key="1">
    <citation type="submission" date="2020-10" db="EMBL/GenBank/DDBJ databases">
        <title>The Coptis chinensis genome and diversification of protoberbering-type alkaloids.</title>
        <authorList>
            <person name="Wang B."/>
            <person name="Shu S."/>
            <person name="Song C."/>
            <person name="Liu Y."/>
        </authorList>
    </citation>
    <scope>NUCLEOTIDE SEQUENCE [LARGE SCALE GENOMIC DNA]</scope>
    <source>
        <strain evidence="7">HL-2020</strain>
        <tissue evidence="7">Leaf</tissue>
    </source>
</reference>
<accession>A0A835I8J6</accession>
<dbReference type="InterPro" id="IPR011032">
    <property type="entry name" value="GroES-like_sf"/>
</dbReference>
<dbReference type="EMBL" id="JADFTS010000003">
    <property type="protein sequence ID" value="KAF9613515.1"/>
    <property type="molecule type" value="Genomic_DNA"/>
</dbReference>
<dbReference type="GO" id="GO:0044183">
    <property type="term" value="F:protein folding chaperone"/>
    <property type="evidence" value="ECO:0007669"/>
    <property type="project" value="InterPro"/>
</dbReference>